<feature type="domain" description="Serpin" evidence="3">
    <location>
        <begin position="41"/>
        <end position="245"/>
    </location>
</feature>
<proteinExistence type="evidence at transcript level"/>
<dbReference type="EMBL" id="BT075317">
    <property type="protein sequence ID" value="ACO09741.1"/>
    <property type="molecule type" value="mRNA"/>
</dbReference>
<dbReference type="PANTHER" id="PTHR11461:SF191">
    <property type="entry name" value="PROTEIN Z-DEPENDENT PROTEASE INHIBITOR"/>
    <property type="match status" value="1"/>
</dbReference>
<dbReference type="Pfam" id="PF00079">
    <property type="entry name" value="Serpin"/>
    <property type="match status" value="1"/>
</dbReference>
<gene>
    <name evidence="4" type="primary">CBG</name>
</gene>
<feature type="signal peptide" evidence="2">
    <location>
        <begin position="1"/>
        <end position="21"/>
    </location>
</feature>
<evidence type="ECO:0000313" key="4">
    <source>
        <dbReference type="EMBL" id="ACO09741.1"/>
    </source>
</evidence>
<dbReference type="InterPro" id="IPR042178">
    <property type="entry name" value="Serpin_sf_1"/>
</dbReference>
<dbReference type="InterPro" id="IPR000215">
    <property type="entry name" value="Serpin_fam"/>
</dbReference>
<dbReference type="SUPFAM" id="SSF56574">
    <property type="entry name" value="Serpins"/>
    <property type="match status" value="1"/>
</dbReference>
<dbReference type="InterPro" id="IPR042185">
    <property type="entry name" value="Serpin_sf_2"/>
</dbReference>
<sequence length="245" mass="26654">MVNQIPLFLACFPLLAMQLVAQDASLADVQDLSTRNADFATRLYHAIARSTDANVLVSPITVSLGLAALMSGADGATREQLSEALSLMSLDIQTIPGLFESLQVSLNQNGEVGLKQAVGVVVDQKFTVSEDYDGLVQNKYGGKVVRVDFSSPEAARTTINTFTQSNTGEQVKDVLSASPDAATKVMLVTGAFFQAPFALAFNATLTQDERFYVDKYHIAMVPMMFRSDKYHLAYDPTKKWPLETA</sequence>
<organism evidence="4">
    <name type="scientific">Osmerus mordax</name>
    <name type="common">Rainbow smelt</name>
    <name type="synonym">Atherina mordax</name>
    <dbReference type="NCBI Taxonomy" id="8014"/>
    <lineage>
        <taxon>Eukaryota</taxon>
        <taxon>Metazoa</taxon>
        <taxon>Chordata</taxon>
        <taxon>Craniata</taxon>
        <taxon>Vertebrata</taxon>
        <taxon>Euteleostomi</taxon>
        <taxon>Actinopterygii</taxon>
        <taxon>Neopterygii</taxon>
        <taxon>Teleostei</taxon>
        <taxon>Stomiati</taxon>
        <taxon>Osmeriformes</taxon>
        <taxon>Osmeridae</taxon>
        <taxon>Osmerus</taxon>
    </lineage>
</organism>
<feature type="chain" id="PRO_5002907537" evidence="2">
    <location>
        <begin position="22"/>
        <end position="245"/>
    </location>
</feature>
<dbReference type="AlphaFoldDB" id="C1BL38"/>
<dbReference type="InterPro" id="IPR036186">
    <property type="entry name" value="Serpin_sf"/>
</dbReference>
<dbReference type="Gene3D" id="3.30.497.10">
    <property type="entry name" value="Antithrombin, subunit I, domain 2"/>
    <property type="match status" value="1"/>
</dbReference>
<reference evidence="4" key="1">
    <citation type="submission" date="2009-03" db="EMBL/GenBank/DDBJ databases">
        <title>Osmerus mordax full-length cDNAs.</title>
        <authorList>
            <person name="von Schalburg K."/>
            <person name="Leong J."/>
            <person name="Cooper G."/>
            <person name="Davidson W.S."/>
            <person name="Koop B.F."/>
        </authorList>
    </citation>
    <scope>NUCLEOTIDE SEQUENCE</scope>
    <source>
        <tissue evidence="4">Brain</tissue>
    </source>
</reference>
<dbReference type="PANTHER" id="PTHR11461">
    <property type="entry name" value="SERINE PROTEASE INHIBITOR, SERPIN"/>
    <property type="match status" value="1"/>
</dbReference>
<dbReference type="SMART" id="SM00093">
    <property type="entry name" value="SERPIN"/>
    <property type="match status" value="1"/>
</dbReference>
<name>C1BL38_OSMMO</name>
<evidence type="ECO:0000256" key="2">
    <source>
        <dbReference type="SAM" id="SignalP"/>
    </source>
</evidence>
<dbReference type="GO" id="GO:0005615">
    <property type="term" value="C:extracellular space"/>
    <property type="evidence" value="ECO:0007669"/>
    <property type="project" value="InterPro"/>
</dbReference>
<keyword evidence="2" id="KW-0732">Signal</keyword>
<dbReference type="GO" id="GO:0004867">
    <property type="term" value="F:serine-type endopeptidase inhibitor activity"/>
    <property type="evidence" value="ECO:0007669"/>
    <property type="project" value="InterPro"/>
</dbReference>
<comment type="similarity">
    <text evidence="1">Belongs to the serpin family.</text>
</comment>
<dbReference type="Gene3D" id="2.30.39.10">
    <property type="entry name" value="Alpha-1-antitrypsin, domain 1"/>
    <property type="match status" value="1"/>
</dbReference>
<accession>C1BL38</accession>
<evidence type="ECO:0000259" key="3">
    <source>
        <dbReference type="SMART" id="SM00093"/>
    </source>
</evidence>
<dbReference type="InterPro" id="IPR023796">
    <property type="entry name" value="Serpin_dom"/>
</dbReference>
<evidence type="ECO:0000256" key="1">
    <source>
        <dbReference type="RuleBase" id="RU000411"/>
    </source>
</evidence>
<protein>
    <submittedName>
        <fullName evidence="4">Corticosteroid-binding globulin</fullName>
    </submittedName>
</protein>